<proteinExistence type="inferred from homology"/>
<feature type="domain" description="Protein kinase" evidence="8">
    <location>
        <begin position="181"/>
        <end position="590"/>
    </location>
</feature>
<dbReference type="PROSITE" id="PS50011">
    <property type="entry name" value="PROTEIN_KINASE_DOM"/>
    <property type="match status" value="1"/>
</dbReference>
<reference evidence="9 10" key="1">
    <citation type="submission" date="2024-03" db="EMBL/GenBank/DDBJ databases">
        <authorList>
            <person name="Brejova B."/>
        </authorList>
    </citation>
    <scope>NUCLEOTIDE SEQUENCE [LARGE SCALE GENOMIC DNA]</scope>
    <source>
        <strain evidence="9 10">CBS 14171</strain>
    </source>
</reference>
<dbReference type="InterPro" id="IPR050339">
    <property type="entry name" value="CC_SR_Kinase"/>
</dbReference>
<dbReference type="EMBL" id="OZ022407">
    <property type="protein sequence ID" value="CAK9438446.1"/>
    <property type="molecule type" value="Genomic_DNA"/>
</dbReference>
<organism evidence="9 10">
    <name type="scientific">Lodderomyces beijingensis</name>
    <dbReference type="NCBI Taxonomy" id="1775926"/>
    <lineage>
        <taxon>Eukaryota</taxon>
        <taxon>Fungi</taxon>
        <taxon>Dikarya</taxon>
        <taxon>Ascomycota</taxon>
        <taxon>Saccharomycotina</taxon>
        <taxon>Pichiomycetes</taxon>
        <taxon>Debaryomycetaceae</taxon>
        <taxon>Candida/Lodderomyces clade</taxon>
        <taxon>Lodderomyces</taxon>
    </lineage>
</organism>
<feature type="region of interest" description="Disordered" evidence="7">
    <location>
        <begin position="41"/>
        <end position="62"/>
    </location>
</feature>
<keyword evidence="4 6" id="KW-0067">ATP-binding</keyword>
<dbReference type="Gene3D" id="1.10.510.10">
    <property type="entry name" value="Transferase(Phosphotransferase) domain 1"/>
    <property type="match status" value="1"/>
</dbReference>
<keyword evidence="1" id="KW-0808">Transferase</keyword>
<dbReference type="GeneID" id="92207866"/>
<dbReference type="PROSITE" id="PS00108">
    <property type="entry name" value="PROTEIN_KINASE_ST"/>
    <property type="match status" value="1"/>
</dbReference>
<dbReference type="InterPro" id="IPR000719">
    <property type="entry name" value="Prot_kinase_dom"/>
</dbReference>
<name>A0ABP0ZNG8_9ASCO</name>
<dbReference type="InterPro" id="IPR011009">
    <property type="entry name" value="Kinase-like_dom_sf"/>
</dbReference>
<keyword evidence="10" id="KW-1185">Reference proteome</keyword>
<dbReference type="InterPro" id="IPR017441">
    <property type="entry name" value="Protein_kinase_ATP_BS"/>
</dbReference>
<dbReference type="PROSITE" id="PS00107">
    <property type="entry name" value="PROTEIN_KINASE_ATP"/>
    <property type="match status" value="1"/>
</dbReference>
<evidence type="ECO:0000256" key="3">
    <source>
        <dbReference type="ARBA" id="ARBA00022777"/>
    </source>
</evidence>
<dbReference type="SUPFAM" id="SSF56112">
    <property type="entry name" value="Protein kinase-like (PK-like)"/>
    <property type="match status" value="1"/>
</dbReference>
<dbReference type="CDD" id="cd00180">
    <property type="entry name" value="PKc"/>
    <property type="match status" value="1"/>
</dbReference>
<sequence length="770" mass="86910">MSIVPYNSNSDILYHNPDDGVLILHDPQQNSIQLLSTLTLDSEQPRRPPQERTIPSKPYDGASFKSYPEATAGHKCPNCGFTWDEYETSRGLPRRDSAVGDMHTHTRVKGTLTGQVDGGKINLPRAFMHRDYFKLLSQIPHNRGHNKKHVEEGETEEGNGKGSFIPEGVFNQGYFKRFFRKVAPYILGSGAHAQVYKVEHVLNDIVLGTYAVKRISVGDKYELLEQVVNEVLILYELSAKNANESNLIRYNHVWLELGDLDDSSAFILPTSTFDNAKPQKVPYMFILQQYCDGGHLEDLISKNYATNDSLSYSERVLLERRRRKDRRTGNTRLEKPKWLSNFEIWKFFHDVATGVNYLHKHGILHRDLKPSNCLMDVKYTAGLEIPNQFDNVETLEQTIFDLPKVLVSDFGEGKFIDKHKNSRLKNSDRQGNTGTLEFTAPELWIYSGEISGGGHGGGDGGSGGGVGAEKSFVNDFTYESDIYSLGLILCYLCTGSLPFASLVKGENDPQVARDAILNWYESLTLESYGDWFKDRVVDIQDSFDECMESFMALSFEMIRGTSSDIDNASTGRCGSKEVLLMLNEIKLKYLVRAAPNKMMNSPVSVNPRAVPRTDGLTLYYPHANGLKERDDPTEVAQNSASEAVEEDDDLMFEKEQDVDHFNLTEEEHEAEIPPPQPHLSDFGKRYITSVQMQRLPFYCIELLILEYLSTYSPHYSQTALKVLIYVTIGLDMFLEEFQYMQSGIFIAISVGMSIQLGYAIGCQNKAFAAL</sequence>
<evidence type="ECO:0000256" key="5">
    <source>
        <dbReference type="ARBA" id="ARBA00037982"/>
    </source>
</evidence>
<dbReference type="Pfam" id="PF00069">
    <property type="entry name" value="Pkinase"/>
    <property type="match status" value="1"/>
</dbReference>
<gene>
    <name evidence="9" type="ORF">LODBEIA_P26700</name>
</gene>
<accession>A0ABP0ZNG8</accession>
<evidence type="ECO:0000256" key="2">
    <source>
        <dbReference type="ARBA" id="ARBA00022741"/>
    </source>
</evidence>
<evidence type="ECO:0000259" key="8">
    <source>
        <dbReference type="PROSITE" id="PS50011"/>
    </source>
</evidence>
<feature type="binding site" evidence="6">
    <location>
        <position position="213"/>
    </location>
    <ligand>
        <name>ATP</name>
        <dbReference type="ChEBI" id="CHEBI:30616"/>
    </ligand>
</feature>
<dbReference type="RefSeq" id="XP_066829608.1">
    <property type="nucleotide sequence ID" value="XM_066972695.1"/>
</dbReference>
<dbReference type="Proteomes" id="UP001497383">
    <property type="component" value="Chromosome 3"/>
</dbReference>
<evidence type="ECO:0000313" key="10">
    <source>
        <dbReference type="Proteomes" id="UP001497383"/>
    </source>
</evidence>
<evidence type="ECO:0000256" key="1">
    <source>
        <dbReference type="ARBA" id="ARBA00022679"/>
    </source>
</evidence>
<dbReference type="SMART" id="SM00220">
    <property type="entry name" value="S_TKc"/>
    <property type="match status" value="1"/>
</dbReference>
<evidence type="ECO:0000256" key="4">
    <source>
        <dbReference type="ARBA" id="ARBA00022840"/>
    </source>
</evidence>
<dbReference type="InterPro" id="IPR008271">
    <property type="entry name" value="Ser/Thr_kinase_AS"/>
</dbReference>
<evidence type="ECO:0000256" key="6">
    <source>
        <dbReference type="PROSITE-ProRule" id="PRU10141"/>
    </source>
</evidence>
<evidence type="ECO:0000313" key="9">
    <source>
        <dbReference type="EMBL" id="CAK9438446.1"/>
    </source>
</evidence>
<dbReference type="PANTHER" id="PTHR11042:SF190">
    <property type="entry name" value="MITOSIS INHIBITOR PROTEIN KINASE MIK1"/>
    <property type="match status" value="1"/>
</dbReference>
<evidence type="ECO:0000256" key="7">
    <source>
        <dbReference type="SAM" id="MobiDB-lite"/>
    </source>
</evidence>
<comment type="similarity">
    <text evidence="5">Belongs to the protein kinase superfamily. Ser/Thr protein kinase family. GCN2 subfamily.</text>
</comment>
<protein>
    <recommendedName>
        <fullName evidence="8">Protein kinase domain-containing protein</fullName>
    </recommendedName>
</protein>
<keyword evidence="2 6" id="KW-0547">Nucleotide-binding</keyword>
<keyword evidence="3" id="KW-0418">Kinase</keyword>
<dbReference type="Gene3D" id="3.30.200.20">
    <property type="entry name" value="Phosphorylase Kinase, domain 1"/>
    <property type="match status" value="1"/>
</dbReference>
<feature type="region of interest" description="Disordered" evidence="7">
    <location>
        <begin position="143"/>
        <end position="162"/>
    </location>
</feature>
<dbReference type="PANTHER" id="PTHR11042">
    <property type="entry name" value="EUKARYOTIC TRANSLATION INITIATION FACTOR 2-ALPHA KINASE EIF2-ALPHA KINASE -RELATED"/>
    <property type="match status" value="1"/>
</dbReference>